<dbReference type="SMR" id="A0A420W5U2"/>
<keyword evidence="2 4" id="KW-0808">Transferase</keyword>
<dbReference type="InterPro" id="IPR011611">
    <property type="entry name" value="PfkB_dom"/>
</dbReference>
<dbReference type="InterPro" id="IPR002173">
    <property type="entry name" value="Carboh/pur_kinase_PfkB_CS"/>
</dbReference>
<dbReference type="EMBL" id="RBIE01000004">
    <property type="protein sequence ID" value="RKQ60462.1"/>
    <property type="molecule type" value="Genomic_DNA"/>
</dbReference>
<accession>A0A420W5U2</accession>
<proteinExistence type="inferred from homology"/>
<organism evidence="6 7">
    <name type="scientific">Thermovibrio guaymasensis</name>
    <dbReference type="NCBI Taxonomy" id="240167"/>
    <lineage>
        <taxon>Bacteria</taxon>
        <taxon>Pseudomonadati</taxon>
        <taxon>Aquificota</taxon>
        <taxon>Aquificia</taxon>
        <taxon>Desulfurobacteriales</taxon>
        <taxon>Desulfurobacteriaceae</taxon>
        <taxon>Thermovibrio</taxon>
    </lineage>
</organism>
<protein>
    <submittedName>
        <fullName evidence="6">Inosine-guanosine kinase /cytidine kinase</fullName>
    </submittedName>
</protein>
<evidence type="ECO:0000259" key="5">
    <source>
        <dbReference type="Pfam" id="PF00294"/>
    </source>
</evidence>
<dbReference type="AlphaFoldDB" id="A0A420W5U2"/>
<dbReference type="GO" id="GO:0016301">
    <property type="term" value="F:kinase activity"/>
    <property type="evidence" value="ECO:0007669"/>
    <property type="project" value="UniProtKB-KW"/>
</dbReference>
<name>A0A420W5U2_9BACT</name>
<dbReference type="PROSITE" id="PS00584">
    <property type="entry name" value="PFKB_KINASES_2"/>
    <property type="match status" value="1"/>
</dbReference>
<gene>
    <name evidence="6" type="ORF">C7457_1542</name>
</gene>
<comment type="similarity">
    <text evidence="1 4">Belongs to the carbohydrate kinase PfkB family.</text>
</comment>
<dbReference type="Gene3D" id="3.40.1190.20">
    <property type="match status" value="1"/>
</dbReference>
<dbReference type="InterPro" id="IPR002139">
    <property type="entry name" value="Ribo/fructo_kinase"/>
</dbReference>
<dbReference type="RefSeq" id="WP_121171717.1">
    <property type="nucleotide sequence ID" value="NZ_RBIE01000004.1"/>
</dbReference>
<dbReference type="SUPFAM" id="SSF53613">
    <property type="entry name" value="Ribokinase-like"/>
    <property type="match status" value="1"/>
</dbReference>
<evidence type="ECO:0000313" key="7">
    <source>
        <dbReference type="Proteomes" id="UP000280881"/>
    </source>
</evidence>
<comment type="caution">
    <text evidence="6">The sequence shown here is derived from an EMBL/GenBank/DDBJ whole genome shotgun (WGS) entry which is preliminary data.</text>
</comment>
<evidence type="ECO:0000313" key="6">
    <source>
        <dbReference type="EMBL" id="RKQ60462.1"/>
    </source>
</evidence>
<keyword evidence="3 4" id="KW-0418">Kinase</keyword>
<evidence type="ECO:0000256" key="1">
    <source>
        <dbReference type="ARBA" id="ARBA00010688"/>
    </source>
</evidence>
<evidence type="ECO:0000256" key="3">
    <source>
        <dbReference type="ARBA" id="ARBA00022777"/>
    </source>
</evidence>
<evidence type="ECO:0000256" key="4">
    <source>
        <dbReference type="RuleBase" id="RU003704"/>
    </source>
</evidence>
<feature type="domain" description="Carbohydrate kinase PfkB" evidence="5">
    <location>
        <begin position="4"/>
        <end position="295"/>
    </location>
</feature>
<dbReference type="Pfam" id="PF00294">
    <property type="entry name" value="PfkB"/>
    <property type="match status" value="1"/>
</dbReference>
<dbReference type="OrthoDB" id="9813569at2"/>
<reference evidence="6 7" key="1">
    <citation type="submission" date="2018-10" db="EMBL/GenBank/DDBJ databases">
        <title>Genomic Encyclopedia of Type Strains, Phase IV (KMG-IV): sequencing the most valuable type-strain genomes for metagenomic binning, comparative biology and taxonomic classification.</title>
        <authorList>
            <person name="Goeker M."/>
        </authorList>
    </citation>
    <scope>NUCLEOTIDE SEQUENCE [LARGE SCALE GENOMIC DNA]</scope>
    <source>
        <strain evidence="6 7">DSM 15521</strain>
    </source>
</reference>
<dbReference type="PANTHER" id="PTHR10584">
    <property type="entry name" value="SUGAR KINASE"/>
    <property type="match status" value="1"/>
</dbReference>
<dbReference type="PANTHER" id="PTHR10584:SF166">
    <property type="entry name" value="RIBOKINASE"/>
    <property type="match status" value="1"/>
</dbReference>
<keyword evidence="7" id="KW-1185">Reference proteome</keyword>
<dbReference type="PRINTS" id="PR00990">
    <property type="entry name" value="RIBOKINASE"/>
</dbReference>
<dbReference type="GO" id="GO:0006796">
    <property type="term" value="P:phosphate-containing compound metabolic process"/>
    <property type="evidence" value="ECO:0007669"/>
    <property type="project" value="UniProtKB-ARBA"/>
</dbReference>
<dbReference type="InterPro" id="IPR029056">
    <property type="entry name" value="Ribokinase-like"/>
</dbReference>
<dbReference type="Proteomes" id="UP000280881">
    <property type="component" value="Unassembled WGS sequence"/>
</dbReference>
<evidence type="ECO:0000256" key="2">
    <source>
        <dbReference type="ARBA" id="ARBA00022679"/>
    </source>
</evidence>
<sequence length="328" mass="37085">MRREILAFGSIVIDNVLVVKKFAAVNETVQAEKYRYTYGGAGANVAVAAARLGVKSSLFAVAGSDFKRMNYEKHLKREGVDISGLLPAPFLMPRSFIISKEGSDDQVLYYYENKRGTSKILFENWKKAIKLANNHEVCHFSTGHFEFYYHILKKSSIKSVVSFDPGQETFSYPYRVKRLIPKCHMLFMNNHEAKRIKEILKIRSIKELIKEEKGPNLICISLGAQGSVVLFKCKSFRVPAVKPEKVVDPTGAGDSHRAGFISALLKGYTIETAAKIASTVASFTIEAEGAQKSLPRWEQVVKRYENFFKEPFPQPQKSWEEIKEELLS</sequence>